<dbReference type="PANTHER" id="PTHR43428">
    <property type="entry name" value="ARSENATE REDUCTASE"/>
    <property type="match status" value="1"/>
</dbReference>
<dbReference type="Pfam" id="PF01451">
    <property type="entry name" value="LMWPc"/>
    <property type="match status" value="1"/>
</dbReference>
<reference evidence="4 5" key="1">
    <citation type="submission" date="2018-08" db="EMBL/GenBank/DDBJ databases">
        <title>Genomic Encyclopedia of Type Strains, Phase III (KMG-III): the genomes of soil and plant-associated and newly described type strains.</title>
        <authorList>
            <person name="Whitman W."/>
        </authorList>
    </citation>
    <scope>NUCLEOTIDE SEQUENCE [LARGE SCALE GENOMIC DNA]</scope>
    <source>
        <strain evidence="4 5">CGMCC 1.10966</strain>
    </source>
</reference>
<dbReference type="SMART" id="SM00226">
    <property type="entry name" value="LMWPc"/>
    <property type="match status" value="1"/>
</dbReference>
<evidence type="ECO:0000256" key="2">
    <source>
        <dbReference type="SAM" id="Coils"/>
    </source>
</evidence>
<dbReference type="Gene3D" id="3.40.50.2300">
    <property type="match status" value="1"/>
</dbReference>
<feature type="coiled-coil region" evidence="2">
    <location>
        <begin position="118"/>
        <end position="145"/>
    </location>
</feature>
<evidence type="ECO:0000259" key="3">
    <source>
        <dbReference type="SMART" id="SM00226"/>
    </source>
</evidence>
<keyword evidence="1" id="KW-0059">Arsenical resistance</keyword>
<dbReference type="EMBL" id="QTTN01000018">
    <property type="protein sequence ID" value="REE81569.1"/>
    <property type="molecule type" value="Genomic_DNA"/>
</dbReference>
<dbReference type="InterPro" id="IPR023485">
    <property type="entry name" value="Ptyr_pPase"/>
</dbReference>
<comment type="caution">
    <text evidence="4">The sequence shown here is derived from an EMBL/GenBank/DDBJ whole genome shotgun (WGS) entry which is preliminary data.</text>
</comment>
<name>A0A3D9RNV1_9BACL</name>
<dbReference type="PANTHER" id="PTHR43428:SF1">
    <property type="entry name" value="ARSENATE REDUCTASE"/>
    <property type="match status" value="1"/>
</dbReference>
<proteinExistence type="predicted"/>
<gene>
    <name evidence="4" type="ORF">A8990_11895</name>
</gene>
<keyword evidence="2" id="KW-0175">Coiled coil</keyword>
<feature type="domain" description="Phosphotyrosine protein phosphatase I" evidence="3">
    <location>
        <begin position="8"/>
        <end position="138"/>
    </location>
</feature>
<keyword evidence="5" id="KW-1185">Reference proteome</keyword>
<evidence type="ECO:0000313" key="5">
    <source>
        <dbReference type="Proteomes" id="UP000256304"/>
    </source>
</evidence>
<dbReference type="InterPro" id="IPR036196">
    <property type="entry name" value="Ptyr_pPase_sf"/>
</dbReference>
<sequence>MDNTQRQLRIYFLCGQNRCRSQIAEVFVKALGRDDIIVRSAGLDPSTLHPLTAQAMQELGIDISENQSKKIDMKFFMSATVIIKLCDEIQERCPIVPFGIRNEHWNIKDPLAGGNASIDQVREARDEIQEKVIKLLQKYNALADKSLTIN</sequence>
<dbReference type="CDD" id="cd16345">
    <property type="entry name" value="LMWP_ArsC"/>
    <property type="match status" value="1"/>
</dbReference>
<dbReference type="GO" id="GO:0046685">
    <property type="term" value="P:response to arsenic-containing substance"/>
    <property type="evidence" value="ECO:0007669"/>
    <property type="project" value="UniProtKB-KW"/>
</dbReference>
<accession>A0A3D9RNV1</accession>
<dbReference type="Proteomes" id="UP000256304">
    <property type="component" value="Unassembled WGS sequence"/>
</dbReference>
<organism evidence="4 5">
    <name type="scientific">Paenibacillus taihuensis</name>
    <dbReference type="NCBI Taxonomy" id="1156355"/>
    <lineage>
        <taxon>Bacteria</taxon>
        <taxon>Bacillati</taxon>
        <taxon>Bacillota</taxon>
        <taxon>Bacilli</taxon>
        <taxon>Bacillales</taxon>
        <taxon>Paenibacillaceae</taxon>
        <taxon>Paenibacillus</taxon>
    </lineage>
</organism>
<dbReference type="AlphaFoldDB" id="A0A3D9RNV1"/>
<evidence type="ECO:0000313" key="4">
    <source>
        <dbReference type="EMBL" id="REE81569.1"/>
    </source>
</evidence>
<protein>
    <submittedName>
        <fullName evidence="4">Arsenate reductase</fullName>
    </submittedName>
</protein>
<dbReference type="RefSeq" id="WP_181909612.1">
    <property type="nucleotide sequence ID" value="NZ_QTTN01000018.1"/>
</dbReference>
<evidence type="ECO:0000256" key="1">
    <source>
        <dbReference type="ARBA" id="ARBA00022849"/>
    </source>
</evidence>
<dbReference type="SUPFAM" id="SSF52788">
    <property type="entry name" value="Phosphotyrosine protein phosphatases I"/>
    <property type="match status" value="1"/>
</dbReference>